<name>A0A0R2CGK2_9LACO</name>
<proteinExistence type="predicted"/>
<keyword evidence="4" id="KW-1185">Reference proteome</keyword>
<dbReference type="InterPro" id="IPR027417">
    <property type="entry name" value="P-loop_NTPase"/>
</dbReference>
<dbReference type="Gene3D" id="3.40.50.300">
    <property type="entry name" value="P-loop containing nucleotide triphosphate hydrolases"/>
    <property type="match status" value="1"/>
</dbReference>
<dbReference type="EMBL" id="AYZE01000014">
    <property type="protein sequence ID" value="KRM90615.1"/>
    <property type="molecule type" value="Genomic_DNA"/>
</dbReference>
<gene>
    <name evidence="3" type="ORF">FC80_GL000604</name>
</gene>
<dbReference type="CDD" id="cd00009">
    <property type="entry name" value="AAA"/>
    <property type="match status" value="1"/>
</dbReference>
<organism evidence="3 4">
    <name type="scientific">Liquorilactobacillus cacaonum DSM 21116</name>
    <dbReference type="NCBI Taxonomy" id="1423729"/>
    <lineage>
        <taxon>Bacteria</taxon>
        <taxon>Bacillati</taxon>
        <taxon>Bacillota</taxon>
        <taxon>Bacilli</taxon>
        <taxon>Lactobacillales</taxon>
        <taxon>Lactobacillaceae</taxon>
        <taxon>Liquorilactobacillus</taxon>
    </lineage>
</organism>
<dbReference type="OrthoDB" id="61127at2"/>
<feature type="domain" description="IstB-like ATP-binding" evidence="1">
    <location>
        <begin position="98"/>
        <end position="261"/>
    </location>
</feature>
<dbReference type="Pfam" id="PF07319">
    <property type="entry name" value="DnaI_N"/>
    <property type="match status" value="1"/>
</dbReference>
<protein>
    <submittedName>
        <fullName evidence="3">Primosomal protein DnaI</fullName>
    </submittedName>
</protein>
<dbReference type="GO" id="GO:0005524">
    <property type="term" value="F:ATP binding"/>
    <property type="evidence" value="ECO:0007669"/>
    <property type="project" value="InterPro"/>
</dbReference>
<evidence type="ECO:0000313" key="3">
    <source>
        <dbReference type="EMBL" id="KRM90615.1"/>
    </source>
</evidence>
<evidence type="ECO:0000313" key="4">
    <source>
        <dbReference type="Proteomes" id="UP000051131"/>
    </source>
</evidence>
<reference evidence="3 4" key="1">
    <citation type="journal article" date="2015" name="Genome Announc.">
        <title>Expanding the biotechnology potential of lactobacilli through comparative genomics of 213 strains and associated genera.</title>
        <authorList>
            <person name="Sun Z."/>
            <person name="Harris H.M."/>
            <person name="McCann A."/>
            <person name="Guo C."/>
            <person name="Argimon S."/>
            <person name="Zhang W."/>
            <person name="Yang X."/>
            <person name="Jeffery I.B."/>
            <person name="Cooney J.C."/>
            <person name="Kagawa T.F."/>
            <person name="Liu W."/>
            <person name="Song Y."/>
            <person name="Salvetti E."/>
            <person name="Wrobel A."/>
            <person name="Rasinkangas P."/>
            <person name="Parkhill J."/>
            <person name="Rea M.C."/>
            <person name="O'Sullivan O."/>
            <person name="Ritari J."/>
            <person name="Douillard F.P."/>
            <person name="Paul Ross R."/>
            <person name="Yang R."/>
            <person name="Briner A.E."/>
            <person name="Felis G.E."/>
            <person name="de Vos W.M."/>
            <person name="Barrangou R."/>
            <person name="Klaenhammer T.R."/>
            <person name="Caufield P.W."/>
            <person name="Cui Y."/>
            <person name="Zhang H."/>
            <person name="O'Toole P.W."/>
        </authorList>
    </citation>
    <scope>NUCLEOTIDE SEQUENCE [LARGE SCALE GENOMIC DNA]</scope>
    <source>
        <strain evidence="3 4">DSM 21116</strain>
    </source>
</reference>
<feature type="domain" description="Primosomal DnaI N-terminal" evidence="2">
    <location>
        <begin position="1"/>
        <end position="91"/>
    </location>
</feature>
<dbReference type="Pfam" id="PF01695">
    <property type="entry name" value="IstB_IS21"/>
    <property type="match status" value="1"/>
</dbReference>
<accession>A0A0R2CGK2</accession>
<dbReference type="InterPro" id="IPR002611">
    <property type="entry name" value="IstB_ATP-bd"/>
</dbReference>
<dbReference type="PANTHER" id="PTHR30050:SF8">
    <property type="entry name" value="PRIMOSOMAL PROTEIN DNAI"/>
    <property type="match status" value="1"/>
</dbReference>
<dbReference type="GO" id="GO:0006260">
    <property type="term" value="P:DNA replication"/>
    <property type="evidence" value="ECO:0007669"/>
    <property type="project" value="TreeGrafter"/>
</dbReference>
<dbReference type="PATRIC" id="fig|1423729.3.peg.610"/>
<dbReference type="NCBIfam" id="NF006505">
    <property type="entry name" value="PRK08939.1"/>
    <property type="match status" value="1"/>
</dbReference>
<dbReference type="PANTHER" id="PTHR30050">
    <property type="entry name" value="CHROMOSOMAL REPLICATION INITIATOR PROTEIN DNAA"/>
    <property type="match status" value="1"/>
</dbReference>
<dbReference type="RefSeq" id="WP_057828849.1">
    <property type="nucleotide sequence ID" value="NZ_AYZE01000014.1"/>
</dbReference>
<comment type="caution">
    <text evidence="3">The sequence shown here is derived from an EMBL/GenBank/DDBJ whole genome shotgun (WGS) entry which is preliminary data.</text>
</comment>
<dbReference type="SUPFAM" id="SSF52540">
    <property type="entry name" value="P-loop containing nucleoside triphosphate hydrolases"/>
    <property type="match status" value="1"/>
</dbReference>
<dbReference type="STRING" id="1423729.FC80_GL000604"/>
<evidence type="ECO:0000259" key="1">
    <source>
        <dbReference type="Pfam" id="PF01695"/>
    </source>
</evidence>
<dbReference type="Proteomes" id="UP000051131">
    <property type="component" value="Unassembled WGS sequence"/>
</dbReference>
<dbReference type="AlphaFoldDB" id="A0A0R2CGK2"/>
<sequence length="305" mass="34693">MKDVGEEMAQQMRNRNWMKNYKELIDDAFSDEEVKRFVAKNQMSQSELARSASKVYEFVTIKRQIENGEVTPAPGYQPQLVYNNHLIDVSYVPSDELVKNQKLAEIKSRVRTLNMPKAIRNAQLADFDIVGREEIAQAAVDFIDGYTTNPNKFIKGMYIQGSFGVGKTYLLGAIANGLAEEGFRSTMLHFPSFAVEIKNAIGTNSVIGKIDSIKKSPVLMLDDIGADQLSSWLRDDVLGIILQYRMQEELPTFFSSNLSLKDLLTQYLTVNNRGEAEPLKARRIMERIIYLSKEYTMIGKNRRHS</sequence>
<dbReference type="InterPro" id="IPR009928">
    <property type="entry name" value="DnaI_N"/>
</dbReference>
<evidence type="ECO:0000259" key="2">
    <source>
        <dbReference type="Pfam" id="PF07319"/>
    </source>
</evidence>